<keyword evidence="3" id="KW-1185">Reference proteome</keyword>
<gene>
    <name evidence="2" type="ORF">ADEAN_000577900</name>
</gene>
<dbReference type="EMBL" id="LR877154">
    <property type="protein sequence ID" value="CAD2218291.1"/>
    <property type="molecule type" value="Genomic_DNA"/>
</dbReference>
<protein>
    <submittedName>
        <fullName evidence="2">Uncharacterized protein</fullName>
    </submittedName>
</protein>
<name>A0A7G2CH50_9TRYP</name>
<reference evidence="2 3" key="1">
    <citation type="submission" date="2020-08" db="EMBL/GenBank/DDBJ databases">
        <authorList>
            <person name="Newling K."/>
            <person name="Davey J."/>
            <person name="Forrester S."/>
        </authorList>
    </citation>
    <scope>NUCLEOTIDE SEQUENCE [LARGE SCALE GENOMIC DNA]</scope>
    <source>
        <strain evidence="3">Crithidia deanei Carvalho (ATCC PRA-265)</strain>
    </source>
</reference>
<dbReference type="VEuPathDB" id="TriTrypDB:ADEAN_000577900"/>
<dbReference type="AlphaFoldDB" id="A0A7G2CH50"/>
<proteinExistence type="predicted"/>
<feature type="region of interest" description="Disordered" evidence="1">
    <location>
        <begin position="176"/>
        <end position="204"/>
    </location>
</feature>
<accession>A0A7G2CH50</accession>
<evidence type="ECO:0000256" key="1">
    <source>
        <dbReference type="SAM" id="MobiDB-lite"/>
    </source>
</evidence>
<evidence type="ECO:0000313" key="2">
    <source>
        <dbReference type="EMBL" id="CAD2218291.1"/>
    </source>
</evidence>
<feature type="compositionally biased region" description="Basic and acidic residues" evidence="1">
    <location>
        <begin position="189"/>
        <end position="202"/>
    </location>
</feature>
<dbReference type="Proteomes" id="UP000515908">
    <property type="component" value="Chromosome 10"/>
</dbReference>
<organism evidence="2 3">
    <name type="scientific">Angomonas deanei</name>
    <dbReference type="NCBI Taxonomy" id="59799"/>
    <lineage>
        <taxon>Eukaryota</taxon>
        <taxon>Discoba</taxon>
        <taxon>Euglenozoa</taxon>
        <taxon>Kinetoplastea</taxon>
        <taxon>Metakinetoplastina</taxon>
        <taxon>Trypanosomatida</taxon>
        <taxon>Trypanosomatidae</taxon>
        <taxon>Strigomonadinae</taxon>
        <taxon>Angomonas</taxon>
    </lineage>
</organism>
<evidence type="ECO:0000313" key="3">
    <source>
        <dbReference type="Proteomes" id="UP000515908"/>
    </source>
</evidence>
<sequence length="276" mass="30306">MHVGDSICRSPWWTRVVPEVGSDVLVPVCPLQSRQWSSRQGTSVLELWRPDVAAQAFSKTLLREPFVQEVLSTSYGALPGDLDDVAAALEDAGTSLEGLRSRLSTRLETDTERDVSRWSKLLLGRIIKEVLFTQTPSNPSPPEMQEALQGWLMEESRVGQTAVALTQSALALPPSAAPVAQQRAGVPAPEEKESKLHSKLEENSSELEGAAGVQLMTSLLTKKGMGGLSRVVEKENIDVRVFLSMTTDDFKNVFKATFGISKKLVMLQEELKEKMT</sequence>